<feature type="domain" description="PDZ" evidence="6">
    <location>
        <begin position="79"/>
        <end position="152"/>
    </location>
</feature>
<dbReference type="GO" id="GO:0006508">
    <property type="term" value="P:proteolysis"/>
    <property type="evidence" value="ECO:0007669"/>
    <property type="project" value="UniProtKB-KW"/>
</dbReference>
<dbReference type="PANTHER" id="PTHR32060:SF30">
    <property type="entry name" value="CARBOXY-TERMINAL PROCESSING PROTEASE CTPA"/>
    <property type="match status" value="1"/>
</dbReference>
<dbReference type="EMBL" id="AMRI01000013">
    <property type="protein sequence ID" value="EKE73039.1"/>
    <property type="molecule type" value="Genomic_DNA"/>
</dbReference>
<dbReference type="Pfam" id="PF22694">
    <property type="entry name" value="CtpB_N-like"/>
    <property type="match status" value="1"/>
</dbReference>
<dbReference type="InterPro" id="IPR001478">
    <property type="entry name" value="PDZ"/>
</dbReference>
<keyword evidence="4 5" id="KW-0720">Serine protease</keyword>
<dbReference type="SUPFAM" id="SSF50156">
    <property type="entry name" value="PDZ domain-like"/>
    <property type="match status" value="1"/>
</dbReference>
<dbReference type="SMART" id="SM00245">
    <property type="entry name" value="TSPc"/>
    <property type="match status" value="1"/>
</dbReference>
<dbReference type="InterPro" id="IPR029045">
    <property type="entry name" value="ClpP/crotonase-like_dom_sf"/>
</dbReference>
<dbReference type="CDD" id="cd07560">
    <property type="entry name" value="Peptidase_S41_CPP"/>
    <property type="match status" value="1"/>
</dbReference>
<dbReference type="InterPro" id="IPR005151">
    <property type="entry name" value="Tail-specific_protease"/>
</dbReference>
<dbReference type="GO" id="GO:0030288">
    <property type="term" value="C:outer membrane-bounded periplasmic space"/>
    <property type="evidence" value="ECO:0007669"/>
    <property type="project" value="TreeGrafter"/>
</dbReference>
<evidence type="ECO:0000256" key="4">
    <source>
        <dbReference type="ARBA" id="ARBA00022825"/>
    </source>
</evidence>
<dbReference type="GO" id="GO:0008236">
    <property type="term" value="F:serine-type peptidase activity"/>
    <property type="evidence" value="ECO:0007669"/>
    <property type="project" value="UniProtKB-KW"/>
</dbReference>
<dbReference type="AlphaFoldDB" id="K2JRI6"/>
<dbReference type="Pfam" id="PF03572">
    <property type="entry name" value="Peptidase_S41"/>
    <property type="match status" value="1"/>
</dbReference>
<name>K2JRI6_9GAMM</name>
<dbReference type="PROSITE" id="PS50106">
    <property type="entry name" value="PDZ"/>
    <property type="match status" value="1"/>
</dbReference>
<evidence type="ECO:0000313" key="7">
    <source>
        <dbReference type="EMBL" id="EKE73039.1"/>
    </source>
</evidence>
<dbReference type="InterPro" id="IPR004447">
    <property type="entry name" value="Peptidase_S41A"/>
</dbReference>
<dbReference type="PANTHER" id="PTHR32060">
    <property type="entry name" value="TAIL-SPECIFIC PROTEASE"/>
    <property type="match status" value="1"/>
</dbReference>
<dbReference type="Gene3D" id="3.90.226.10">
    <property type="entry name" value="2-enoyl-CoA Hydratase, Chain A, domain 1"/>
    <property type="match status" value="1"/>
</dbReference>
<comment type="similarity">
    <text evidence="1 5">Belongs to the peptidase S41A family.</text>
</comment>
<dbReference type="Proteomes" id="UP000006755">
    <property type="component" value="Unassembled WGS sequence"/>
</dbReference>
<dbReference type="STRING" id="745411.B3C1_10497"/>
<evidence type="ECO:0000256" key="3">
    <source>
        <dbReference type="ARBA" id="ARBA00022801"/>
    </source>
</evidence>
<dbReference type="Gene3D" id="3.30.750.44">
    <property type="match status" value="1"/>
</dbReference>
<proteinExistence type="inferred from homology"/>
<sequence length="398" mass="42359">MSMGSWLAGLVTGVALAGLGLAVAGQGVMSADQRVSETLEQISHFYVEAVDQEQLADKALKGLVSSLDDYSKYLEGEDIRALQEMADGHYSGLGLEVNFDDQQHLLVTQPIPESPAAKAGIQAGDRVLAINGAAVAGKSLNALVASLRGAPKGEVNLDIDRAGKMLRFQVAPAEVEVHSVSAYPLDGDRLWLRISQFQYSTPAEVTQALKQHQPKAAILDLRGNPGGVFPAAVDLADLFLDKGPIVSTHGRADYANQVFDAKSGDPFESLPLLVLIDKESASAAEILAGALKDRGRALLLGEKSFGKGSVQSLIPLSDGNRALKITTAHYLTPNGLSIQGKGIEPDLKAGSLMGDAKLRSRMKSHYPLTHQAELAVGGEWADDALLWEALRFLEDQHV</sequence>
<evidence type="ECO:0000259" key="6">
    <source>
        <dbReference type="PROSITE" id="PS50106"/>
    </source>
</evidence>
<dbReference type="MEROPS" id="S41.004"/>
<dbReference type="InterPro" id="IPR055210">
    <property type="entry name" value="CtpA/B_N"/>
</dbReference>
<evidence type="ECO:0000313" key="8">
    <source>
        <dbReference type="Proteomes" id="UP000006755"/>
    </source>
</evidence>
<dbReference type="GO" id="GO:0007165">
    <property type="term" value="P:signal transduction"/>
    <property type="evidence" value="ECO:0007669"/>
    <property type="project" value="TreeGrafter"/>
</dbReference>
<dbReference type="RefSeq" id="WP_008484726.1">
    <property type="nucleotide sequence ID" value="NZ_AMRI01000013.1"/>
</dbReference>
<reference evidence="7 8" key="1">
    <citation type="journal article" date="2012" name="J. Bacteriol.">
        <title>Genome Sequence of Gallaecimonas xiamenensis Type Strain 3-C-1.</title>
        <authorList>
            <person name="Lai Q."/>
            <person name="Wang L."/>
            <person name="Wang W."/>
            <person name="Shao Z."/>
        </authorList>
    </citation>
    <scope>NUCLEOTIDE SEQUENCE [LARGE SCALE GENOMIC DNA]</scope>
    <source>
        <strain evidence="7 8">3-C-1</strain>
    </source>
</reference>
<evidence type="ECO:0000256" key="5">
    <source>
        <dbReference type="RuleBase" id="RU004404"/>
    </source>
</evidence>
<dbReference type="InterPro" id="IPR041489">
    <property type="entry name" value="PDZ_6"/>
</dbReference>
<dbReference type="eggNOG" id="COG0793">
    <property type="taxonomic scope" value="Bacteria"/>
</dbReference>
<keyword evidence="8" id="KW-1185">Reference proteome</keyword>
<dbReference type="SUPFAM" id="SSF52096">
    <property type="entry name" value="ClpP/crotonase"/>
    <property type="match status" value="1"/>
</dbReference>
<dbReference type="InterPro" id="IPR036034">
    <property type="entry name" value="PDZ_sf"/>
</dbReference>
<dbReference type="OrthoDB" id="9812068at2"/>
<dbReference type="Pfam" id="PF17820">
    <property type="entry name" value="PDZ_6"/>
    <property type="match status" value="1"/>
</dbReference>
<dbReference type="CDD" id="cd06782">
    <property type="entry name" value="cpPDZ_CPP-like"/>
    <property type="match status" value="1"/>
</dbReference>
<comment type="caution">
    <text evidence="7">The sequence shown here is derived from an EMBL/GenBank/DDBJ whole genome shotgun (WGS) entry which is preliminary data.</text>
</comment>
<evidence type="ECO:0000256" key="1">
    <source>
        <dbReference type="ARBA" id="ARBA00009179"/>
    </source>
</evidence>
<organism evidence="7 8">
    <name type="scientific">Gallaecimonas xiamenensis 3-C-1</name>
    <dbReference type="NCBI Taxonomy" id="745411"/>
    <lineage>
        <taxon>Bacteria</taxon>
        <taxon>Pseudomonadati</taxon>
        <taxon>Pseudomonadota</taxon>
        <taxon>Gammaproteobacteria</taxon>
        <taxon>Enterobacterales</taxon>
        <taxon>Gallaecimonadaceae</taxon>
        <taxon>Gallaecimonas</taxon>
    </lineage>
</organism>
<gene>
    <name evidence="7" type="ORF">B3C1_10497</name>
</gene>
<keyword evidence="2 5" id="KW-0645">Protease</keyword>
<accession>K2JRI6</accession>
<dbReference type="SMART" id="SM00228">
    <property type="entry name" value="PDZ"/>
    <property type="match status" value="1"/>
</dbReference>
<evidence type="ECO:0000256" key="2">
    <source>
        <dbReference type="ARBA" id="ARBA00022670"/>
    </source>
</evidence>
<dbReference type="NCBIfam" id="TIGR00225">
    <property type="entry name" value="prc"/>
    <property type="match status" value="1"/>
</dbReference>
<dbReference type="GO" id="GO:0004175">
    <property type="term" value="F:endopeptidase activity"/>
    <property type="evidence" value="ECO:0007669"/>
    <property type="project" value="TreeGrafter"/>
</dbReference>
<protein>
    <submittedName>
        <fullName evidence="7">Putative carboxyl-terminal protease</fullName>
    </submittedName>
</protein>
<dbReference type="PATRIC" id="fig|745411.4.peg.2059"/>
<keyword evidence="3 5" id="KW-0378">Hydrolase</keyword>
<dbReference type="Gene3D" id="2.30.42.10">
    <property type="match status" value="1"/>
</dbReference>